<evidence type="ECO:0000256" key="3">
    <source>
        <dbReference type="PROSITE-ProRule" id="PRU10038"/>
    </source>
</evidence>
<dbReference type="Proteomes" id="UP001146120">
    <property type="component" value="Unassembled WGS sequence"/>
</dbReference>
<dbReference type="InterPro" id="IPR050300">
    <property type="entry name" value="GDXG_lipolytic_enzyme"/>
</dbReference>
<feature type="active site" evidence="3">
    <location>
        <position position="232"/>
    </location>
</feature>
<organism evidence="6 7">
    <name type="scientific">Lagenidium giganteum</name>
    <dbReference type="NCBI Taxonomy" id="4803"/>
    <lineage>
        <taxon>Eukaryota</taxon>
        <taxon>Sar</taxon>
        <taxon>Stramenopiles</taxon>
        <taxon>Oomycota</taxon>
        <taxon>Peronosporomycetes</taxon>
        <taxon>Pythiales</taxon>
        <taxon>Pythiaceae</taxon>
    </lineage>
</organism>
<evidence type="ECO:0000259" key="5">
    <source>
        <dbReference type="Pfam" id="PF07859"/>
    </source>
</evidence>
<sequence length="405" mass="45408">MKTKRSVLVFLAVCLAVRGVHEAARPFCDSYRELVVLLMHVWVILWRTVCQYIARGCRPRHPGWTFLLECTQQVAFGIGSRYGHHLGCIRKAGLFRHNTARLGRWMARVACVQHRTEVEVFHHMGLEHLWLRAKRRQSQTSTNKSPLLVVYYHGGGYSLLSPWFYVFFVTRLIDHLRRELGDDTDVQIVLPNFRKLPEHPLHAVVDDAMAMYHYIVETSGVSTDSVVVAGDSAGAGLVVSTLLGLRDEIKQPTTTGHDMPVAGICGCPLFDLLGRRDDRAKCILSDQLLDVLGQFAEPDSMTAQQAAAVKRLANLADCELHDLPPLLIQVAEFDVVRKHGLVVAEKARAAGVDVTLEEHADMPHTFFLFPTFMLPKSRDGIQSMAKFAVDHFRRRKATAQAAPAC</sequence>
<reference evidence="6" key="2">
    <citation type="journal article" date="2023" name="Microbiol Resour">
        <title>Decontamination and Annotation of the Draft Genome Sequence of the Oomycete Lagenidium giganteum ARSEF 373.</title>
        <authorList>
            <person name="Morgan W.R."/>
            <person name="Tartar A."/>
        </authorList>
    </citation>
    <scope>NUCLEOTIDE SEQUENCE</scope>
    <source>
        <strain evidence="6">ARSEF 373</strain>
    </source>
</reference>
<dbReference type="Gene3D" id="3.40.50.1820">
    <property type="entry name" value="alpha/beta hydrolase"/>
    <property type="match status" value="1"/>
</dbReference>
<dbReference type="InterPro" id="IPR013094">
    <property type="entry name" value="AB_hydrolase_3"/>
</dbReference>
<dbReference type="AlphaFoldDB" id="A0AAV2YPR0"/>
<proteinExistence type="inferred from homology"/>
<reference evidence="6" key="1">
    <citation type="submission" date="2022-11" db="EMBL/GenBank/DDBJ databases">
        <authorList>
            <person name="Morgan W.R."/>
            <person name="Tartar A."/>
        </authorList>
    </citation>
    <scope>NUCLEOTIDE SEQUENCE</scope>
    <source>
        <strain evidence="6">ARSEF 373</strain>
    </source>
</reference>
<keyword evidence="2" id="KW-0378">Hydrolase</keyword>
<comment type="caution">
    <text evidence="6">The sequence shown here is derived from an EMBL/GenBank/DDBJ whole genome shotgun (WGS) entry which is preliminary data.</text>
</comment>
<dbReference type="GO" id="GO:0016787">
    <property type="term" value="F:hydrolase activity"/>
    <property type="evidence" value="ECO:0007669"/>
    <property type="project" value="UniProtKB-KW"/>
</dbReference>
<dbReference type="SUPFAM" id="SSF53474">
    <property type="entry name" value="alpha/beta-Hydrolases"/>
    <property type="match status" value="1"/>
</dbReference>
<feature type="chain" id="PRO_5043819654" description="Alpha/beta hydrolase fold-3 domain-containing protein" evidence="4">
    <location>
        <begin position="23"/>
        <end position="405"/>
    </location>
</feature>
<keyword evidence="4" id="KW-0732">Signal</keyword>
<evidence type="ECO:0000256" key="2">
    <source>
        <dbReference type="ARBA" id="ARBA00022801"/>
    </source>
</evidence>
<evidence type="ECO:0000256" key="1">
    <source>
        <dbReference type="ARBA" id="ARBA00010515"/>
    </source>
</evidence>
<evidence type="ECO:0000313" key="7">
    <source>
        <dbReference type="Proteomes" id="UP001146120"/>
    </source>
</evidence>
<dbReference type="PANTHER" id="PTHR48081">
    <property type="entry name" value="AB HYDROLASE SUPERFAMILY PROTEIN C4A8.06C"/>
    <property type="match status" value="1"/>
</dbReference>
<dbReference type="Pfam" id="PF07859">
    <property type="entry name" value="Abhydrolase_3"/>
    <property type="match status" value="1"/>
</dbReference>
<protein>
    <recommendedName>
        <fullName evidence="5">Alpha/beta hydrolase fold-3 domain-containing protein</fullName>
    </recommendedName>
</protein>
<feature type="signal peptide" evidence="4">
    <location>
        <begin position="1"/>
        <end position="22"/>
    </location>
</feature>
<evidence type="ECO:0000313" key="6">
    <source>
        <dbReference type="EMBL" id="DAZ94604.1"/>
    </source>
</evidence>
<dbReference type="PROSITE" id="PS01174">
    <property type="entry name" value="LIPASE_GDXG_SER"/>
    <property type="match status" value="1"/>
</dbReference>
<evidence type="ECO:0000256" key="4">
    <source>
        <dbReference type="SAM" id="SignalP"/>
    </source>
</evidence>
<dbReference type="InterPro" id="IPR033140">
    <property type="entry name" value="Lipase_GDXG_put_SER_AS"/>
</dbReference>
<dbReference type="PANTHER" id="PTHR48081:SF8">
    <property type="entry name" value="ALPHA_BETA HYDROLASE FOLD-3 DOMAIN-CONTAINING PROTEIN-RELATED"/>
    <property type="match status" value="1"/>
</dbReference>
<dbReference type="EMBL" id="DAKRPA010000242">
    <property type="protein sequence ID" value="DAZ94604.1"/>
    <property type="molecule type" value="Genomic_DNA"/>
</dbReference>
<dbReference type="InterPro" id="IPR029058">
    <property type="entry name" value="AB_hydrolase_fold"/>
</dbReference>
<name>A0AAV2YPR0_9STRA</name>
<accession>A0AAV2YPR0</accession>
<keyword evidence="7" id="KW-1185">Reference proteome</keyword>
<comment type="similarity">
    <text evidence="1">Belongs to the 'GDXG' lipolytic enzyme family.</text>
</comment>
<gene>
    <name evidence="6" type="ORF">N0F65_005367</name>
</gene>
<feature type="domain" description="Alpha/beta hydrolase fold-3" evidence="5">
    <location>
        <begin position="149"/>
        <end position="367"/>
    </location>
</feature>